<dbReference type="InterPro" id="IPR036188">
    <property type="entry name" value="FAD/NAD-bd_sf"/>
</dbReference>
<organism evidence="2 3">
    <name type="scientific">Cutaneotrichosporon cavernicola</name>
    <dbReference type="NCBI Taxonomy" id="279322"/>
    <lineage>
        <taxon>Eukaryota</taxon>
        <taxon>Fungi</taxon>
        <taxon>Dikarya</taxon>
        <taxon>Basidiomycota</taxon>
        <taxon>Agaricomycotina</taxon>
        <taxon>Tremellomycetes</taxon>
        <taxon>Trichosporonales</taxon>
        <taxon>Trichosporonaceae</taxon>
        <taxon>Cutaneotrichosporon</taxon>
    </lineage>
</organism>
<evidence type="ECO:0000313" key="3">
    <source>
        <dbReference type="Proteomes" id="UP001233271"/>
    </source>
</evidence>
<dbReference type="Proteomes" id="UP001233271">
    <property type="component" value="Chromosome 1"/>
</dbReference>
<dbReference type="GO" id="GO:0004174">
    <property type="term" value="F:electron-transferring-flavoprotein dehydrogenase activity"/>
    <property type="evidence" value="ECO:0007669"/>
    <property type="project" value="TreeGrafter"/>
</dbReference>
<dbReference type="AlphaFoldDB" id="A0AA48L1Z7"/>
<dbReference type="SUPFAM" id="SSF51905">
    <property type="entry name" value="FAD/NAD(P)-binding domain"/>
    <property type="match status" value="1"/>
</dbReference>
<dbReference type="Pfam" id="PF07992">
    <property type="entry name" value="Pyr_redox_2"/>
    <property type="match status" value="1"/>
</dbReference>
<reference evidence="2" key="1">
    <citation type="journal article" date="2023" name="BMC Genomics">
        <title>Chromosome-level genome assemblies of Cutaneotrichosporon spp. (Trichosporonales, Basidiomycota) reveal imbalanced evolution between nucleotide sequences and chromosome synteny.</title>
        <authorList>
            <person name="Kobayashi Y."/>
            <person name="Kayamori A."/>
            <person name="Aoki K."/>
            <person name="Shiwa Y."/>
            <person name="Matsutani M."/>
            <person name="Fujita N."/>
            <person name="Sugita T."/>
            <person name="Iwasaki W."/>
            <person name="Tanaka N."/>
            <person name="Takashima M."/>
        </authorList>
    </citation>
    <scope>NUCLEOTIDE SEQUENCE</scope>
    <source>
        <strain evidence="2">HIS019</strain>
    </source>
</reference>
<keyword evidence="3" id="KW-1185">Reference proteome</keyword>
<evidence type="ECO:0000259" key="1">
    <source>
        <dbReference type="Pfam" id="PF07992"/>
    </source>
</evidence>
<dbReference type="GeneID" id="85491644"/>
<proteinExistence type="predicted"/>
<dbReference type="InterPro" id="IPR023753">
    <property type="entry name" value="FAD/NAD-binding_dom"/>
</dbReference>
<dbReference type="Gene3D" id="3.50.50.100">
    <property type="match status" value="1"/>
</dbReference>
<dbReference type="PANTHER" id="PTHR43735:SF2">
    <property type="entry name" value="FE-REGULATED PROTEIN 8"/>
    <property type="match status" value="1"/>
</dbReference>
<dbReference type="PANTHER" id="PTHR43735">
    <property type="entry name" value="APOPTOSIS-INDUCING FACTOR 1"/>
    <property type="match status" value="1"/>
</dbReference>
<evidence type="ECO:0000313" key="2">
    <source>
        <dbReference type="EMBL" id="BEI87773.1"/>
    </source>
</evidence>
<gene>
    <name evidence="2" type="ORF">CcaverHIS019_0104910</name>
</gene>
<dbReference type="KEGG" id="ccac:CcaHIS019_0104910"/>
<name>A0AA48L1Z7_9TREE</name>
<dbReference type="EMBL" id="AP028212">
    <property type="protein sequence ID" value="BEI87773.1"/>
    <property type="molecule type" value="Genomic_DNA"/>
</dbReference>
<accession>A0AA48L1Z7</accession>
<dbReference type="GO" id="GO:0005737">
    <property type="term" value="C:cytoplasm"/>
    <property type="evidence" value="ECO:0007669"/>
    <property type="project" value="TreeGrafter"/>
</dbReference>
<dbReference type="RefSeq" id="XP_060453039.1">
    <property type="nucleotide sequence ID" value="XM_060600911.1"/>
</dbReference>
<feature type="domain" description="FAD/NAD(P)-binding" evidence="1">
    <location>
        <begin position="19"/>
        <end position="316"/>
    </location>
</feature>
<sequence length="454" mass="49160">MSPVPVPEMGIAASAPPRTVVVLGVSYGGGHAAKLLASQLPQGWRAVAIDRNSHMNHVYVFPRVTALPKLAPKAFPPYTNLFKLPPAPEVEPEAGSPAFFQVTQKRGVTNGPHEFIHGEITRLTPNKVFFRRPGETEDETLAFDYCIHALGASLPAPCDVWSDNEASGTKKGAMSWMQRQHGVIERAQRVLVVGGGALEFSSDIKDIWPDKEVTMLHSRKRVLPRYPQEMHDAAINGLEALGVRVVLGQRVVHWPASNAEGVEKVVTTDKGETFIADLVLPCTGTKPHSALMAAMDTHTVNPTNGRIAVRSTMQVRRFDVAHEMAGLSVDDKTIEEGSDADLDHMFAIGDSADTSAIQAGHVSFYQGVVAVNNIIKMIERENKVLANGTLSNGCAPVALEDYTPTPPMLKLTLGLKHYATAMPDGVTTADDGEDDLHARLMWGAYHADDLPDHA</sequence>
<dbReference type="GO" id="GO:0050660">
    <property type="term" value="F:flavin adenine dinucleotide binding"/>
    <property type="evidence" value="ECO:0007669"/>
    <property type="project" value="TreeGrafter"/>
</dbReference>
<protein>
    <recommendedName>
        <fullName evidence="1">FAD/NAD(P)-binding domain-containing protein</fullName>
    </recommendedName>
</protein>